<reference evidence="3" key="1">
    <citation type="submission" date="2016-10" db="EMBL/GenBank/DDBJ databases">
        <authorList>
            <person name="Varghese N."/>
            <person name="Submissions S."/>
        </authorList>
    </citation>
    <scope>NUCLEOTIDE SEQUENCE [LARGE SCALE GENOMIC DNA]</scope>
    <source>
        <strain evidence="3">CGMCC 4.3530</strain>
    </source>
</reference>
<gene>
    <name evidence="2" type="ORF">SAMN05216215_102651</name>
</gene>
<organism evidence="2 3">
    <name type="scientific">Saccharopolyspora shandongensis</name>
    <dbReference type="NCBI Taxonomy" id="418495"/>
    <lineage>
        <taxon>Bacteria</taxon>
        <taxon>Bacillati</taxon>
        <taxon>Actinomycetota</taxon>
        <taxon>Actinomycetes</taxon>
        <taxon>Pseudonocardiales</taxon>
        <taxon>Pseudonocardiaceae</taxon>
        <taxon>Saccharopolyspora</taxon>
    </lineage>
</organism>
<keyword evidence="1" id="KW-0812">Transmembrane</keyword>
<keyword evidence="1" id="KW-1133">Transmembrane helix</keyword>
<protein>
    <submittedName>
        <fullName evidence="2">Uncharacterized protein</fullName>
    </submittedName>
</protein>
<dbReference type="InterPro" id="IPR045428">
    <property type="entry name" value="EACC1"/>
</dbReference>
<name>A0A1H3JPZ8_9PSEU</name>
<sequence>MDLTIEVEASERGPELRSLRQWLISETELRGRVQTVQAPPEPGTLGPTTDALLVALGPGGVATAVATVLVSWIRRRGGDVTAKVTRPDGTTIEVEATNLRDMDVADVEKFASSVARSLEDTGEQDGK</sequence>
<dbReference type="AlphaFoldDB" id="A0A1H3JPZ8"/>
<proteinExistence type="predicted"/>
<dbReference type="Pfam" id="PF19953">
    <property type="entry name" value="EACC1"/>
    <property type="match status" value="1"/>
</dbReference>
<keyword evidence="1" id="KW-0472">Membrane</keyword>
<dbReference type="Proteomes" id="UP000199529">
    <property type="component" value="Unassembled WGS sequence"/>
</dbReference>
<keyword evidence="3" id="KW-1185">Reference proteome</keyword>
<evidence type="ECO:0000313" key="3">
    <source>
        <dbReference type="Proteomes" id="UP000199529"/>
    </source>
</evidence>
<dbReference type="RefSeq" id="WP_177226680.1">
    <property type="nucleotide sequence ID" value="NZ_FNOK01000026.1"/>
</dbReference>
<feature type="transmembrane region" description="Helical" evidence="1">
    <location>
        <begin position="51"/>
        <end position="73"/>
    </location>
</feature>
<evidence type="ECO:0000313" key="2">
    <source>
        <dbReference type="EMBL" id="SDY41344.1"/>
    </source>
</evidence>
<dbReference type="EMBL" id="FNOK01000026">
    <property type="protein sequence ID" value="SDY41344.1"/>
    <property type="molecule type" value="Genomic_DNA"/>
</dbReference>
<evidence type="ECO:0000256" key="1">
    <source>
        <dbReference type="SAM" id="Phobius"/>
    </source>
</evidence>
<accession>A0A1H3JPZ8</accession>